<organism evidence="7 8">
    <name type="scientific">Pedobacter steynii</name>
    <dbReference type="NCBI Taxonomy" id="430522"/>
    <lineage>
        <taxon>Bacteria</taxon>
        <taxon>Pseudomonadati</taxon>
        <taxon>Bacteroidota</taxon>
        <taxon>Sphingobacteriia</taxon>
        <taxon>Sphingobacteriales</taxon>
        <taxon>Sphingobacteriaceae</taxon>
        <taxon>Pedobacter</taxon>
    </lineage>
</organism>
<evidence type="ECO:0000256" key="3">
    <source>
        <dbReference type="ARBA" id="ARBA00022989"/>
    </source>
</evidence>
<dbReference type="Proteomes" id="UP000183200">
    <property type="component" value="Unassembled WGS sequence"/>
</dbReference>
<evidence type="ECO:0000313" key="8">
    <source>
        <dbReference type="Proteomes" id="UP000183200"/>
    </source>
</evidence>
<proteinExistence type="predicted"/>
<dbReference type="GO" id="GO:0030416">
    <property type="term" value="P:methylamine metabolic process"/>
    <property type="evidence" value="ECO:0007669"/>
    <property type="project" value="InterPro"/>
</dbReference>
<gene>
    <name evidence="7" type="ORF">SAMN05421820_116121</name>
</gene>
<evidence type="ECO:0000256" key="2">
    <source>
        <dbReference type="ARBA" id="ARBA00022692"/>
    </source>
</evidence>
<evidence type="ECO:0000256" key="1">
    <source>
        <dbReference type="ARBA" id="ARBA00004141"/>
    </source>
</evidence>
<feature type="transmembrane region" description="Helical" evidence="5">
    <location>
        <begin position="51"/>
        <end position="71"/>
    </location>
</feature>
<keyword evidence="2 5" id="KW-0812">Transmembrane</keyword>
<feature type="transmembrane region" description="Helical" evidence="5">
    <location>
        <begin position="12"/>
        <end position="31"/>
    </location>
</feature>
<feature type="transmembrane region" description="Helical" evidence="5">
    <location>
        <begin position="78"/>
        <end position="100"/>
    </location>
</feature>
<comment type="subcellular location">
    <subcellularLocation>
        <location evidence="1">Membrane</location>
        <topology evidence="1">Multi-pass membrane protein</topology>
    </subcellularLocation>
</comment>
<name>A0A1H0KQ58_9SPHI</name>
<dbReference type="EMBL" id="FNGY01000016">
    <property type="protein sequence ID" value="SDO58114.1"/>
    <property type="molecule type" value="Genomic_DNA"/>
</dbReference>
<evidence type="ECO:0000256" key="5">
    <source>
        <dbReference type="SAM" id="Phobius"/>
    </source>
</evidence>
<accession>A0A1H0KQ58</accession>
<reference evidence="8" key="1">
    <citation type="submission" date="2016-10" db="EMBL/GenBank/DDBJ databases">
        <authorList>
            <person name="Varghese N."/>
            <person name="Submissions S."/>
        </authorList>
    </citation>
    <scope>NUCLEOTIDE SEQUENCE [LARGE SCALE GENOMIC DNA]</scope>
    <source>
        <strain evidence="8">DSM 19110</strain>
    </source>
</reference>
<dbReference type="InterPro" id="IPR009908">
    <property type="entry name" value="Methylamine_util_MauE"/>
</dbReference>
<evidence type="ECO:0000313" key="7">
    <source>
        <dbReference type="EMBL" id="SDO58114.1"/>
    </source>
</evidence>
<dbReference type="Pfam" id="PF07291">
    <property type="entry name" value="MauE"/>
    <property type="match status" value="1"/>
</dbReference>
<feature type="domain" description="Methylamine utilisation protein MauE" evidence="6">
    <location>
        <begin position="9"/>
        <end position="135"/>
    </location>
</feature>
<keyword evidence="8" id="KW-1185">Reference proteome</keyword>
<dbReference type="RefSeq" id="WP_074612801.1">
    <property type="nucleotide sequence ID" value="NZ_FNGY01000016.1"/>
</dbReference>
<evidence type="ECO:0000256" key="4">
    <source>
        <dbReference type="ARBA" id="ARBA00023136"/>
    </source>
</evidence>
<dbReference type="AlphaFoldDB" id="A0A1H0KQ58"/>
<keyword evidence="3 5" id="KW-1133">Transmembrane helix</keyword>
<protein>
    <recommendedName>
        <fullName evidence="6">Methylamine utilisation protein MauE domain-containing protein</fullName>
    </recommendedName>
</protein>
<sequence>MILAYKSRKYVLLLGHYLIFILFLYSAFSKANKFELFVNNLDKSPFFANTYTSYIAIIVIAIEFLIPILLFSNRTTKLGYLLSFLLLFMFTGYIIMMMTLSPYLPCTCGGLLEVLSWNQHIYFNLFFMAISFMLYSFFTEVE</sequence>
<evidence type="ECO:0000259" key="6">
    <source>
        <dbReference type="Pfam" id="PF07291"/>
    </source>
</evidence>
<dbReference type="GO" id="GO:0016020">
    <property type="term" value="C:membrane"/>
    <property type="evidence" value="ECO:0007669"/>
    <property type="project" value="UniProtKB-SubCell"/>
</dbReference>
<keyword evidence="4 5" id="KW-0472">Membrane</keyword>
<feature type="transmembrane region" description="Helical" evidence="5">
    <location>
        <begin position="120"/>
        <end position="138"/>
    </location>
</feature>